<dbReference type="GO" id="GO:0000963">
    <property type="term" value="P:mitochondrial RNA processing"/>
    <property type="evidence" value="ECO:0007669"/>
    <property type="project" value="TreeGrafter"/>
</dbReference>
<dbReference type="InterPro" id="IPR013584">
    <property type="entry name" value="RAP"/>
</dbReference>
<dbReference type="AlphaFoldDB" id="A0A8C5RAM9"/>
<dbReference type="OrthoDB" id="385235at2759"/>
<dbReference type="SMART" id="SM00952">
    <property type="entry name" value="RAP"/>
    <property type="match status" value="1"/>
</dbReference>
<proteinExistence type="predicted"/>
<name>A0A8C5RAM9_9ANUR</name>
<dbReference type="GO" id="GO:0044528">
    <property type="term" value="P:regulation of mitochondrial mRNA stability"/>
    <property type="evidence" value="ECO:0007669"/>
    <property type="project" value="TreeGrafter"/>
</dbReference>
<dbReference type="GO" id="GO:0005759">
    <property type="term" value="C:mitochondrial matrix"/>
    <property type="evidence" value="ECO:0007669"/>
    <property type="project" value="TreeGrafter"/>
</dbReference>
<dbReference type="Proteomes" id="UP000694569">
    <property type="component" value="Unplaced"/>
</dbReference>
<accession>A0A8C5RAM9</accession>
<reference evidence="2" key="1">
    <citation type="submission" date="2025-08" db="UniProtKB">
        <authorList>
            <consortium name="Ensembl"/>
        </authorList>
    </citation>
    <scope>IDENTIFICATION</scope>
</reference>
<dbReference type="PANTHER" id="PTHR21228:SF29">
    <property type="entry name" value="FAST KINASE DOMAIN-CONTAINING PROTEIN 1, MITOCHONDRIAL"/>
    <property type="match status" value="1"/>
</dbReference>
<dbReference type="InterPro" id="IPR050870">
    <property type="entry name" value="FAST_kinase"/>
</dbReference>
<evidence type="ECO:0000259" key="1">
    <source>
        <dbReference type="PROSITE" id="PS51286"/>
    </source>
</evidence>
<feature type="domain" description="RAP" evidence="1">
    <location>
        <begin position="202"/>
        <end position="262"/>
    </location>
</feature>
<dbReference type="GO" id="GO:0003723">
    <property type="term" value="F:RNA binding"/>
    <property type="evidence" value="ECO:0007669"/>
    <property type="project" value="TreeGrafter"/>
</dbReference>
<dbReference type="PANTHER" id="PTHR21228">
    <property type="entry name" value="FAST LEU-RICH DOMAIN-CONTAINING"/>
    <property type="match status" value="1"/>
</dbReference>
<dbReference type="GO" id="GO:0035770">
    <property type="term" value="C:ribonucleoprotein granule"/>
    <property type="evidence" value="ECO:0007669"/>
    <property type="project" value="TreeGrafter"/>
</dbReference>
<dbReference type="GeneTree" id="ENSGT01030000234607"/>
<evidence type="ECO:0000313" key="2">
    <source>
        <dbReference type="Ensembl" id="ENSLLEP00000048934.1"/>
    </source>
</evidence>
<reference evidence="2" key="2">
    <citation type="submission" date="2025-09" db="UniProtKB">
        <authorList>
            <consortium name="Ensembl"/>
        </authorList>
    </citation>
    <scope>IDENTIFICATION</scope>
</reference>
<keyword evidence="3" id="KW-1185">Reference proteome</keyword>
<protein>
    <recommendedName>
        <fullName evidence="1">RAP domain-containing protein</fullName>
    </recommendedName>
</protein>
<organism evidence="2 3">
    <name type="scientific">Leptobrachium leishanense</name>
    <name type="common">Leishan spiny toad</name>
    <dbReference type="NCBI Taxonomy" id="445787"/>
    <lineage>
        <taxon>Eukaryota</taxon>
        <taxon>Metazoa</taxon>
        <taxon>Chordata</taxon>
        <taxon>Craniata</taxon>
        <taxon>Vertebrata</taxon>
        <taxon>Euteleostomi</taxon>
        <taxon>Amphibia</taxon>
        <taxon>Batrachia</taxon>
        <taxon>Anura</taxon>
        <taxon>Pelobatoidea</taxon>
        <taxon>Megophryidae</taxon>
        <taxon>Leptobrachium</taxon>
    </lineage>
</organism>
<dbReference type="Pfam" id="PF08368">
    <property type="entry name" value="FAST_2"/>
    <property type="match status" value="1"/>
</dbReference>
<evidence type="ECO:0000313" key="3">
    <source>
        <dbReference type="Proteomes" id="UP000694569"/>
    </source>
</evidence>
<dbReference type="InterPro" id="IPR013579">
    <property type="entry name" value="FAST_2"/>
</dbReference>
<dbReference type="Pfam" id="PF08373">
    <property type="entry name" value="RAP"/>
    <property type="match status" value="1"/>
</dbReference>
<dbReference type="PROSITE" id="PS51286">
    <property type="entry name" value="RAP"/>
    <property type="match status" value="1"/>
</dbReference>
<dbReference type="Ensembl" id="ENSLLET00000050846.1">
    <property type="protein sequence ID" value="ENSLLEP00000048934.1"/>
    <property type="gene ID" value="ENSLLEG00000030800.1"/>
</dbReference>
<sequence length="269" mass="31146">MTPKSQPSDVEVRTVSNILYSALGFLRPRLIFFSPTGSFSPHIVVLTAYSLAVAGYYPKELVKYIFNIDFLGKLDTMSESELLSIFFPFYTVHENNLVRHRLMHLNRAVCLECAEYQVPWFHDQYCQQVQRKVSIKNSVQHQIHQMLGEIFGGHNYVKISVMTPYYYSIGKRVEIILHLRSLQYSSVTSIGMTPEPRNDDPGILEFLDSKAFCRNSSCVLGEYVMKKRHLEMLGYHVVQISSLEWNSMELSSKDAWKEYLQKSIFEDST</sequence>